<evidence type="ECO:0008006" key="4">
    <source>
        <dbReference type="Google" id="ProtNLM"/>
    </source>
</evidence>
<feature type="transmembrane region" description="Helical" evidence="1">
    <location>
        <begin position="21"/>
        <end position="43"/>
    </location>
</feature>
<comment type="caution">
    <text evidence="2">The sequence shown here is derived from an EMBL/GenBank/DDBJ whole genome shotgun (WGS) entry which is preliminary data.</text>
</comment>
<name>A0A369IJ80_9BACT</name>
<sequence length="79" mass="8724">MTAVLKNWDFMRILRMGMGLWLIYSAFVDHQPLLGLLGGLFALQAIMNVGCCGSGGCATPNTRQSTPKTIEETQYEEVK</sequence>
<dbReference type="EMBL" id="QPIW01000004">
    <property type="protein sequence ID" value="RDB06696.1"/>
    <property type="molecule type" value="Genomic_DNA"/>
</dbReference>
<protein>
    <recommendedName>
        <fullName evidence="4">DUF2892 domain-containing protein</fullName>
    </recommendedName>
</protein>
<keyword evidence="1" id="KW-0812">Transmembrane</keyword>
<dbReference type="AlphaFoldDB" id="A0A369IJ80"/>
<proteinExistence type="predicted"/>
<dbReference type="RefSeq" id="WP_114460593.1">
    <property type="nucleotide sequence ID" value="NZ_QPIW01000004.1"/>
</dbReference>
<evidence type="ECO:0000313" key="3">
    <source>
        <dbReference type="Proteomes" id="UP000253141"/>
    </source>
</evidence>
<dbReference type="OrthoDB" id="1049592at2"/>
<keyword evidence="1" id="KW-0472">Membrane</keyword>
<evidence type="ECO:0000256" key="1">
    <source>
        <dbReference type="SAM" id="Phobius"/>
    </source>
</evidence>
<evidence type="ECO:0000313" key="2">
    <source>
        <dbReference type="EMBL" id="RDB06696.1"/>
    </source>
</evidence>
<accession>A0A369IJ80</accession>
<dbReference type="Proteomes" id="UP000253141">
    <property type="component" value="Unassembled WGS sequence"/>
</dbReference>
<keyword evidence="1" id="KW-1133">Transmembrane helix</keyword>
<gene>
    <name evidence="2" type="ORF">DVG78_08145</name>
</gene>
<keyword evidence="3" id="KW-1185">Reference proteome</keyword>
<reference evidence="2 3" key="1">
    <citation type="submission" date="2018-07" db="EMBL/GenBank/DDBJ databases">
        <title>Genome analysis of Runella aurantiaca.</title>
        <authorList>
            <person name="Yang X."/>
        </authorList>
    </citation>
    <scope>NUCLEOTIDE SEQUENCE [LARGE SCALE GENOMIC DNA]</scope>
    <source>
        <strain evidence="2 3">YX9</strain>
    </source>
</reference>
<organism evidence="2 3">
    <name type="scientific">Runella aurantiaca</name>
    <dbReference type="NCBI Taxonomy" id="2282308"/>
    <lineage>
        <taxon>Bacteria</taxon>
        <taxon>Pseudomonadati</taxon>
        <taxon>Bacteroidota</taxon>
        <taxon>Cytophagia</taxon>
        <taxon>Cytophagales</taxon>
        <taxon>Spirosomataceae</taxon>
        <taxon>Runella</taxon>
    </lineage>
</organism>